<sequence length="450" mass="50058">MSTPQDWLTRLQNRQVPVLSWSDHWRNEALALLADAESTGNWVELSRYHNGFIREVAVRELCRQSSPEALAALTERLNDWVPQVRDLARAGLDPYLCSPQATALLYVLEPVMALAACQRVDHSPTLVAIRAVLQSPDAHDQVYAHFLTQQGKAARYLFTLLLEKTCDPTVLLRAALAHRELTTRLQAVSACKSLPAEIARPLLLEALSRPGAKVRVCVLHALLPMLTDPKPVLRDALLDASAAIRNLARWAATRYGIDPNVVLNDRLTQALPSAKHDWLGVLGLAAELGTVLTAPWSTQALESDYATVRQAAIHLLQDDSLGIFLAALEDPSDRVFKAAIAKLNKQPWASVNDPLSAKLDSDWHSLSAPHRNAIFELFPRWQQIAYLLKRLDCEHVVQAYWLRHVHEWIDRQYLIVDPVTSRTDRSALVNTLHALAASGLITAGQLARVT</sequence>
<protein>
    <submittedName>
        <fullName evidence="2">HEAT repeat</fullName>
    </submittedName>
</protein>
<accession>A0A1H0AXM2</accession>
<dbReference type="Proteomes" id="UP000748067">
    <property type="component" value="Unassembled WGS sequence"/>
</dbReference>
<dbReference type="EMBL" id="LT629704">
    <property type="protein sequence ID" value="SDN38031.1"/>
    <property type="molecule type" value="Genomic_DNA"/>
</dbReference>
<name>A0A1H0AXM2_9PSED</name>
<reference evidence="2 3" key="2">
    <citation type="submission" date="2016-10" db="EMBL/GenBank/DDBJ databases">
        <authorList>
            <person name="de Groot N.N."/>
        </authorList>
    </citation>
    <scope>NUCLEOTIDE SEQUENCE [LARGE SCALE GENOMIC DNA]</scope>
    <source>
        <strain evidence="2 3">BS2772</strain>
    </source>
</reference>
<dbReference type="Proteomes" id="UP000182470">
    <property type="component" value="Chromosome I"/>
</dbReference>
<evidence type="ECO:0000313" key="4">
    <source>
        <dbReference type="Proteomes" id="UP000748067"/>
    </source>
</evidence>
<dbReference type="InterPro" id="IPR011989">
    <property type="entry name" value="ARM-like"/>
</dbReference>
<evidence type="ECO:0000313" key="1">
    <source>
        <dbReference type="EMBL" id="KAF2407569.1"/>
    </source>
</evidence>
<dbReference type="EMBL" id="JXDI01000002">
    <property type="protein sequence ID" value="KAF2407569.1"/>
    <property type="molecule type" value="Genomic_DNA"/>
</dbReference>
<dbReference type="AlphaFoldDB" id="A0A1H0AXM2"/>
<keyword evidence="4" id="KW-1185">Reference proteome</keyword>
<gene>
    <name evidence="1" type="ORF">PSAN_44990</name>
    <name evidence="2" type="ORF">SAMN04490179_3955</name>
</gene>
<dbReference type="Gene3D" id="1.25.10.10">
    <property type="entry name" value="Leucine-rich Repeat Variant"/>
    <property type="match status" value="1"/>
</dbReference>
<organism evidence="2 3">
    <name type="scientific">Pseudomonas antarctica</name>
    <dbReference type="NCBI Taxonomy" id="219572"/>
    <lineage>
        <taxon>Bacteria</taxon>
        <taxon>Pseudomonadati</taxon>
        <taxon>Pseudomonadota</taxon>
        <taxon>Gammaproteobacteria</taxon>
        <taxon>Pseudomonadales</taxon>
        <taxon>Pseudomonadaceae</taxon>
        <taxon>Pseudomonas</taxon>
    </lineage>
</organism>
<proteinExistence type="predicted"/>
<reference evidence="1 4" key="1">
    <citation type="submission" date="2015-01" db="EMBL/GenBank/DDBJ databases">
        <title>Genome Sequence of Pseudomonas antarctica CMS 35.</title>
        <authorList>
            <person name="Voget S."/>
            <person name="Chow J."/>
            <person name="Daniel R."/>
            <person name="Streit W."/>
        </authorList>
    </citation>
    <scope>NUCLEOTIDE SEQUENCE [LARGE SCALE GENOMIC DNA]</scope>
    <source>
        <strain evidence="1 4">CMS 35</strain>
    </source>
</reference>
<dbReference type="InterPro" id="IPR016024">
    <property type="entry name" value="ARM-type_fold"/>
</dbReference>
<evidence type="ECO:0000313" key="2">
    <source>
        <dbReference type="EMBL" id="SDN38031.1"/>
    </source>
</evidence>
<evidence type="ECO:0000313" key="3">
    <source>
        <dbReference type="Proteomes" id="UP000182470"/>
    </source>
</evidence>
<dbReference type="OrthoDB" id="6534366at2"/>
<dbReference type="SUPFAM" id="SSF48371">
    <property type="entry name" value="ARM repeat"/>
    <property type="match status" value="1"/>
</dbReference>
<dbReference type="RefSeq" id="WP_083358590.1">
    <property type="nucleotide sequence ID" value="NZ_JXDI01000002.1"/>
</dbReference>